<comment type="caution">
    <text evidence="2">The sequence shown here is derived from an EMBL/GenBank/DDBJ whole genome shotgun (WGS) entry which is preliminary data.</text>
</comment>
<evidence type="ECO:0000313" key="2">
    <source>
        <dbReference type="EMBL" id="GAI27182.1"/>
    </source>
</evidence>
<dbReference type="InterPro" id="IPR009061">
    <property type="entry name" value="DNA-bd_dom_put_sf"/>
</dbReference>
<dbReference type="AlphaFoldDB" id="X1M6E8"/>
<dbReference type="EMBL" id="BARV01016449">
    <property type="protein sequence ID" value="GAI27182.1"/>
    <property type="molecule type" value="Genomic_DNA"/>
</dbReference>
<dbReference type="InterPro" id="IPR029057">
    <property type="entry name" value="PRTase-like"/>
</dbReference>
<dbReference type="SUPFAM" id="SSF53271">
    <property type="entry name" value="PRTase-like"/>
    <property type="match status" value="1"/>
</dbReference>
<sequence>MEERLLTIDEVAWYLQLSHMTIYRMIQRGELRAIKIANQWRFPREAVERWLADSMPSKKLSPPSFLRKGKIGWEKRYRPAFHQFVRDIIETKPDILALVDRRGARLFSEWEQVPSDYQGAVSYYQALECMPEADISGKYIALLDDSVQHGTTLRRKRKDLERREALVR</sequence>
<dbReference type="Pfam" id="PF12728">
    <property type="entry name" value="HTH_17"/>
    <property type="match status" value="1"/>
</dbReference>
<evidence type="ECO:0000259" key="1">
    <source>
        <dbReference type="Pfam" id="PF12728"/>
    </source>
</evidence>
<dbReference type="SUPFAM" id="SSF46955">
    <property type="entry name" value="Putative DNA-binding domain"/>
    <property type="match status" value="1"/>
</dbReference>
<organism evidence="2">
    <name type="scientific">marine sediment metagenome</name>
    <dbReference type="NCBI Taxonomy" id="412755"/>
    <lineage>
        <taxon>unclassified sequences</taxon>
        <taxon>metagenomes</taxon>
        <taxon>ecological metagenomes</taxon>
    </lineage>
</organism>
<feature type="domain" description="Helix-turn-helix" evidence="1">
    <location>
        <begin position="5"/>
        <end position="52"/>
    </location>
</feature>
<name>X1M6E8_9ZZZZ</name>
<dbReference type="InterPro" id="IPR041657">
    <property type="entry name" value="HTH_17"/>
</dbReference>
<protein>
    <recommendedName>
        <fullName evidence="1">Helix-turn-helix domain-containing protein</fullName>
    </recommendedName>
</protein>
<dbReference type="GO" id="GO:0003677">
    <property type="term" value="F:DNA binding"/>
    <property type="evidence" value="ECO:0007669"/>
    <property type="project" value="InterPro"/>
</dbReference>
<dbReference type="InterPro" id="IPR010093">
    <property type="entry name" value="SinI_DNA-bd"/>
</dbReference>
<accession>X1M6E8</accession>
<dbReference type="NCBIfam" id="TIGR01764">
    <property type="entry name" value="excise"/>
    <property type="match status" value="1"/>
</dbReference>
<gene>
    <name evidence="2" type="ORF">S06H3_28225</name>
</gene>
<reference evidence="2" key="1">
    <citation type="journal article" date="2014" name="Front. Microbiol.">
        <title>High frequency of phylogenetically diverse reductive dehalogenase-homologous genes in deep subseafloor sedimentary metagenomes.</title>
        <authorList>
            <person name="Kawai M."/>
            <person name="Futagami T."/>
            <person name="Toyoda A."/>
            <person name="Takaki Y."/>
            <person name="Nishi S."/>
            <person name="Hori S."/>
            <person name="Arai W."/>
            <person name="Tsubouchi T."/>
            <person name="Morono Y."/>
            <person name="Uchiyama I."/>
            <person name="Ito T."/>
            <person name="Fujiyama A."/>
            <person name="Inagaki F."/>
            <person name="Takami H."/>
        </authorList>
    </citation>
    <scope>NUCLEOTIDE SEQUENCE</scope>
    <source>
        <strain evidence="2">Expedition CK06-06</strain>
    </source>
</reference>
<feature type="non-terminal residue" evidence="2">
    <location>
        <position position="168"/>
    </location>
</feature>
<proteinExistence type="predicted"/>